<evidence type="ECO:0000256" key="2">
    <source>
        <dbReference type="ARBA" id="ARBA00023002"/>
    </source>
</evidence>
<comment type="similarity">
    <text evidence="1 3">Belongs to the short-chain dehydrogenases/reductases (SDR) family.</text>
</comment>
<dbReference type="Pfam" id="PF00106">
    <property type="entry name" value="adh_short"/>
    <property type="match status" value="1"/>
</dbReference>
<dbReference type="PANTHER" id="PTHR48107:SF7">
    <property type="entry name" value="RE15974P"/>
    <property type="match status" value="1"/>
</dbReference>
<evidence type="ECO:0000313" key="4">
    <source>
        <dbReference type="EMBL" id="CAA9276337.1"/>
    </source>
</evidence>
<accession>A0A6J4JFX9</accession>
<dbReference type="GO" id="GO:0004316">
    <property type="term" value="F:3-oxoacyl-[acyl-carrier-protein] reductase (NADPH) activity"/>
    <property type="evidence" value="ECO:0007669"/>
    <property type="project" value="UniProtKB-EC"/>
</dbReference>
<dbReference type="PANTHER" id="PTHR48107">
    <property type="entry name" value="NADPH-DEPENDENT ALDEHYDE REDUCTASE-LIKE PROTEIN, CHLOROPLASTIC-RELATED"/>
    <property type="match status" value="1"/>
</dbReference>
<dbReference type="PRINTS" id="PR00080">
    <property type="entry name" value="SDRFAMILY"/>
</dbReference>
<dbReference type="InterPro" id="IPR036291">
    <property type="entry name" value="NAD(P)-bd_dom_sf"/>
</dbReference>
<reference evidence="4" key="1">
    <citation type="submission" date="2020-02" db="EMBL/GenBank/DDBJ databases">
        <authorList>
            <person name="Meier V. D."/>
        </authorList>
    </citation>
    <scope>NUCLEOTIDE SEQUENCE</scope>
    <source>
        <strain evidence="4">AVDCRST_MAG77</strain>
    </source>
</reference>
<evidence type="ECO:0000256" key="1">
    <source>
        <dbReference type="ARBA" id="ARBA00006484"/>
    </source>
</evidence>
<protein>
    <submittedName>
        <fullName evidence="4">3-oxoacyl-[acyl-carrier protein] reductase</fullName>
        <ecNumber evidence="4">1.1.1.100</ecNumber>
    </submittedName>
</protein>
<dbReference type="SUPFAM" id="SSF51735">
    <property type="entry name" value="NAD(P)-binding Rossmann-fold domains"/>
    <property type="match status" value="1"/>
</dbReference>
<dbReference type="EMBL" id="CADCTC010000193">
    <property type="protein sequence ID" value="CAA9276337.1"/>
    <property type="molecule type" value="Genomic_DNA"/>
</dbReference>
<dbReference type="Pfam" id="PF13561">
    <property type="entry name" value="adh_short_C2"/>
    <property type="match status" value="1"/>
</dbReference>
<name>A0A6J4JFX9_9CHLR</name>
<dbReference type="InterPro" id="IPR002347">
    <property type="entry name" value="SDR_fam"/>
</dbReference>
<sequence length="280" mass="29234">MIDPQLEGRVALVTGANQGIGAAIARALAEQGAAVFITSLRLGPDDPGVQAMQATDGATASAYANARVQPADAVESEILSRGGRTGAWEADLSDPAAVAELFDRAEASLGPVEILVNNADSWVGDTFLLRATDDLGRRLTPVSAATHDHSFAVNSRATALLIAEFARRHQARGAAWGRIVSLTTGGAGGFPDEVSYGASKNALESYTMAAAWELGPLGVTANVVCPPATDTGWITPELAAQIRRDSPLRHVGQPEEVAEVAVFLASHQARFVTGQKIVMR</sequence>
<keyword evidence="2 4" id="KW-0560">Oxidoreductase</keyword>
<dbReference type="Gene3D" id="3.40.50.720">
    <property type="entry name" value="NAD(P)-binding Rossmann-like Domain"/>
    <property type="match status" value="1"/>
</dbReference>
<proteinExistence type="inferred from homology"/>
<dbReference type="EC" id="1.1.1.100" evidence="4"/>
<evidence type="ECO:0000256" key="3">
    <source>
        <dbReference type="RuleBase" id="RU000363"/>
    </source>
</evidence>
<dbReference type="PRINTS" id="PR00081">
    <property type="entry name" value="GDHRDH"/>
</dbReference>
<dbReference type="AlphaFoldDB" id="A0A6J4JFX9"/>
<organism evidence="4">
    <name type="scientific">uncultured Chloroflexota bacterium</name>
    <dbReference type="NCBI Taxonomy" id="166587"/>
    <lineage>
        <taxon>Bacteria</taxon>
        <taxon>Bacillati</taxon>
        <taxon>Chloroflexota</taxon>
        <taxon>environmental samples</taxon>
    </lineage>
</organism>
<gene>
    <name evidence="4" type="ORF">AVDCRST_MAG77-3535</name>
</gene>